<evidence type="ECO:0000256" key="7">
    <source>
        <dbReference type="RuleBase" id="RU000320"/>
    </source>
</evidence>
<evidence type="ECO:0000256" key="3">
    <source>
        <dbReference type="ARBA" id="ARBA00022475"/>
    </source>
</evidence>
<evidence type="ECO:0000259" key="9">
    <source>
        <dbReference type="Pfam" id="PF00361"/>
    </source>
</evidence>
<feature type="transmembrane region" description="Helical" evidence="8">
    <location>
        <begin position="247"/>
        <end position="267"/>
    </location>
</feature>
<feature type="domain" description="NADH:quinone oxidoreductase/Mrp antiporter transmembrane" evidence="9">
    <location>
        <begin position="131"/>
        <end position="361"/>
    </location>
</feature>
<dbReference type="EMBL" id="WJHE01000400">
    <property type="protein sequence ID" value="MST32825.1"/>
    <property type="molecule type" value="Genomic_DNA"/>
</dbReference>
<keyword evidence="11" id="KW-1185">Reference proteome</keyword>
<feature type="transmembrane region" description="Helical" evidence="8">
    <location>
        <begin position="6"/>
        <end position="28"/>
    </location>
</feature>
<evidence type="ECO:0000313" key="10">
    <source>
        <dbReference type="EMBL" id="MST32825.1"/>
    </source>
</evidence>
<dbReference type="InterPro" id="IPR003918">
    <property type="entry name" value="NADH_UbQ_OxRdtase"/>
</dbReference>
<dbReference type="PANTHER" id="PTHR42703:SF1">
    <property type="entry name" value="NA(+)_H(+) ANTIPORTER SUBUNIT D1"/>
    <property type="match status" value="1"/>
</dbReference>
<dbReference type="InterPro" id="IPR050586">
    <property type="entry name" value="CPA3_Na-H_Antiporter_D"/>
</dbReference>
<proteinExistence type="inferred from homology"/>
<comment type="subcellular location">
    <subcellularLocation>
        <location evidence="1">Cell membrane</location>
        <topology evidence="1">Multi-pass membrane protein</topology>
    </subcellularLocation>
    <subcellularLocation>
        <location evidence="7">Membrane</location>
        <topology evidence="7">Multi-pass membrane protein</topology>
    </subcellularLocation>
</comment>
<dbReference type="Proteomes" id="UP000437736">
    <property type="component" value="Unassembled WGS sequence"/>
</dbReference>
<evidence type="ECO:0000256" key="4">
    <source>
        <dbReference type="ARBA" id="ARBA00022692"/>
    </source>
</evidence>
<feature type="transmembrane region" description="Helical" evidence="8">
    <location>
        <begin position="279"/>
        <end position="301"/>
    </location>
</feature>
<feature type="transmembrane region" description="Helical" evidence="8">
    <location>
        <begin position="35"/>
        <end position="54"/>
    </location>
</feature>
<keyword evidence="6 8" id="KW-0472">Membrane</keyword>
<dbReference type="InterPro" id="IPR001750">
    <property type="entry name" value="ND/Mrp_TM"/>
</dbReference>
<keyword evidence="5 8" id="KW-1133">Transmembrane helix</keyword>
<name>A0ABW9QTE9_9ACTN</name>
<feature type="transmembrane region" description="Helical" evidence="8">
    <location>
        <begin position="83"/>
        <end position="102"/>
    </location>
</feature>
<feature type="transmembrane region" description="Helical" evidence="8">
    <location>
        <begin position="207"/>
        <end position="235"/>
    </location>
</feature>
<sequence length="373" mass="37929">MPLSIVVPLSVAVPLAVAALLAAAGDALPSLVRDVVAIATSAGTAALCGLLLAGSGSSRPVYWFGGWLPQHGRAIGIDYTVDALGAGFALLSAVLATIALIYSRSYFDRMGGRYPALVLVFVAGMTDFSLSGDLFNMFVGFELVAITAVVLTGFYADAEAPLQGAINFAVTASIGTLLFLVGIALLYDRTQTLNLADMGAALAGHRLGGAVVVAFAALLAAFLTKAAIAPFHFWLPDAYGTAPVPACVLFAGVMSEMGIFGIARVWTTVFAGAHLPGGTGGLTVGLCVLGSVTGLVGAVMAGRQRRLRRMLGFVTLAHTGLYLLGIGLLTSTAAAAVAILVVGDGLVKAGMFLAAGVAHQRTGPVDPWHGAGR</sequence>
<feature type="transmembrane region" description="Helical" evidence="8">
    <location>
        <begin position="137"/>
        <end position="156"/>
    </location>
</feature>
<feature type="transmembrane region" description="Helical" evidence="8">
    <location>
        <begin position="168"/>
        <end position="187"/>
    </location>
</feature>
<evidence type="ECO:0000313" key="11">
    <source>
        <dbReference type="Proteomes" id="UP000437736"/>
    </source>
</evidence>
<gene>
    <name evidence="10" type="ORF">GHK86_08835</name>
</gene>
<evidence type="ECO:0000256" key="5">
    <source>
        <dbReference type="ARBA" id="ARBA00022989"/>
    </source>
</evidence>
<comment type="similarity">
    <text evidence="2">Belongs to the CPA3 antiporters (TC 2.A.63) subunit D family.</text>
</comment>
<comment type="caution">
    <text evidence="10">The sequence shown here is derived from an EMBL/GenBank/DDBJ whole genome shotgun (WGS) entry which is preliminary data.</text>
</comment>
<reference evidence="10 11" key="1">
    <citation type="submission" date="2019-11" db="EMBL/GenBank/DDBJ databases">
        <title>Acidiferrimicrobium australis gen. nov., sp. nov., an acidophilic and obligately heterotrophic, member of the Actinobacteria that catalyses dissimilatory oxido- reduction of iron isolated from metal-rich acidic water in Chile.</title>
        <authorList>
            <person name="Gonzalez D."/>
            <person name="Huber K."/>
            <person name="Hedrich S."/>
            <person name="Rojas-Villalobos C."/>
            <person name="Quatrini R."/>
            <person name="Dinamarca M.A."/>
            <person name="Schwarz A."/>
            <person name="Canales C."/>
            <person name="Nancucheo I."/>
        </authorList>
    </citation>
    <scope>NUCLEOTIDE SEQUENCE [LARGE SCALE GENOMIC DNA]</scope>
    <source>
        <strain evidence="10 11">USS-CCA1</strain>
    </source>
</reference>
<feature type="transmembrane region" description="Helical" evidence="8">
    <location>
        <begin position="321"/>
        <end position="343"/>
    </location>
</feature>
<feature type="non-terminal residue" evidence="10">
    <location>
        <position position="373"/>
    </location>
</feature>
<dbReference type="PRINTS" id="PR01437">
    <property type="entry name" value="NUOXDRDTASE4"/>
</dbReference>
<dbReference type="Pfam" id="PF00361">
    <property type="entry name" value="Proton_antipo_M"/>
    <property type="match status" value="1"/>
</dbReference>
<keyword evidence="3" id="KW-1003">Cell membrane</keyword>
<accession>A0ABW9QTE9</accession>
<organism evidence="10 11">
    <name type="scientific">Acidiferrimicrobium australe</name>
    <dbReference type="NCBI Taxonomy" id="2664430"/>
    <lineage>
        <taxon>Bacteria</taxon>
        <taxon>Bacillati</taxon>
        <taxon>Actinomycetota</taxon>
        <taxon>Acidimicrobiia</taxon>
        <taxon>Acidimicrobiales</taxon>
        <taxon>Acidimicrobiaceae</taxon>
        <taxon>Acidiferrimicrobium</taxon>
    </lineage>
</organism>
<keyword evidence="4 7" id="KW-0812">Transmembrane</keyword>
<dbReference type="PANTHER" id="PTHR42703">
    <property type="entry name" value="NADH DEHYDROGENASE"/>
    <property type="match status" value="1"/>
</dbReference>
<protein>
    <submittedName>
        <fullName evidence="10">NADH-quinone oxidoreductase subunit D</fullName>
    </submittedName>
</protein>
<evidence type="ECO:0000256" key="8">
    <source>
        <dbReference type="SAM" id="Phobius"/>
    </source>
</evidence>
<evidence type="ECO:0000256" key="6">
    <source>
        <dbReference type="ARBA" id="ARBA00023136"/>
    </source>
</evidence>
<evidence type="ECO:0000256" key="1">
    <source>
        <dbReference type="ARBA" id="ARBA00004651"/>
    </source>
</evidence>
<evidence type="ECO:0000256" key="2">
    <source>
        <dbReference type="ARBA" id="ARBA00005346"/>
    </source>
</evidence>